<gene>
    <name evidence="1" type="ORF">F2Q70_00038424</name>
</gene>
<reference evidence="1" key="1">
    <citation type="submission" date="2019-12" db="EMBL/GenBank/DDBJ databases">
        <title>Genome sequencing and annotation of Brassica cretica.</title>
        <authorList>
            <person name="Studholme D.J."/>
            <person name="Sarris P.F."/>
        </authorList>
    </citation>
    <scope>NUCLEOTIDE SEQUENCE</scope>
    <source>
        <strain evidence="1">PFS-102/07</strain>
        <tissue evidence="1">Leaf</tissue>
    </source>
</reference>
<organism evidence="1">
    <name type="scientific">Brassica cretica</name>
    <name type="common">Mustard</name>
    <dbReference type="NCBI Taxonomy" id="69181"/>
    <lineage>
        <taxon>Eukaryota</taxon>
        <taxon>Viridiplantae</taxon>
        <taxon>Streptophyta</taxon>
        <taxon>Embryophyta</taxon>
        <taxon>Tracheophyta</taxon>
        <taxon>Spermatophyta</taxon>
        <taxon>Magnoliopsida</taxon>
        <taxon>eudicotyledons</taxon>
        <taxon>Gunneridae</taxon>
        <taxon>Pentapetalae</taxon>
        <taxon>rosids</taxon>
        <taxon>malvids</taxon>
        <taxon>Brassicales</taxon>
        <taxon>Brassicaceae</taxon>
        <taxon>Brassiceae</taxon>
        <taxon>Brassica</taxon>
    </lineage>
</organism>
<protein>
    <submittedName>
        <fullName evidence="1">Uncharacterized protein</fullName>
    </submittedName>
</protein>
<dbReference type="AlphaFoldDB" id="A0A8S9K6P9"/>
<dbReference type="EMBL" id="QGKY02000190">
    <property type="protein sequence ID" value="KAF2589507.1"/>
    <property type="molecule type" value="Genomic_DNA"/>
</dbReference>
<sequence length="141" mass="15582">MLLDFAQQIEVSNHFVELNLSGHFLLLVNPSLLQRSENFSEAISNLTTSGAGTLTDIPVTIGLDLLDLSPEGSDLLKDRPFLTSSFPLVPQDHRLPSFLPSLLLGRQKLLCKPPDLNLSFLHLALVAKSMHAILHRHSKLI</sequence>
<name>A0A8S9K6P9_BRACR</name>
<proteinExistence type="predicted"/>
<accession>A0A8S9K6P9</accession>
<comment type="caution">
    <text evidence="1">The sequence shown here is derived from an EMBL/GenBank/DDBJ whole genome shotgun (WGS) entry which is preliminary data.</text>
</comment>
<evidence type="ECO:0000313" key="1">
    <source>
        <dbReference type="EMBL" id="KAF2589507.1"/>
    </source>
</evidence>